<dbReference type="InterPro" id="IPR011051">
    <property type="entry name" value="RmlC_Cupin_sf"/>
</dbReference>
<evidence type="ECO:0000313" key="3">
    <source>
        <dbReference type="Proteomes" id="UP000419743"/>
    </source>
</evidence>
<dbReference type="RefSeq" id="WP_197522255.1">
    <property type="nucleotide sequence ID" value="NZ_CACRYJ010000008.1"/>
</dbReference>
<evidence type="ECO:0000259" key="1">
    <source>
        <dbReference type="Pfam" id="PF07883"/>
    </source>
</evidence>
<sequence>MTDEHIALSPAQVLQVRHQSAEALELESIWQPGEPPPRHWHPHQREEFEVLEGELTVEPGRAEPRVLGVGQRVTIAPRTPHRMWNAGPGQARASWRITPPQRTLEQFRFMAQGTALPRAMRMLWAFRNEFRVGPVL</sequence>
<evidence type="ECO:0000313" key="2">
    <source>
        <dbReference type="EMBL" id="VZO35357.1"/>
    </source>
</evidence>
<gene>
    <name evidence="2" type="ORF">HALOF300_00554</name>
</gene>
<dbReference type="InterPro" id="IPR053146">
    <property type="entry name" value="QDO-like"/>
</dbReference>
<dbReference type="SUPFAM" id="SSF51182">
    <property type="entry name" value="RmlC-like cupins"/>
    <property type="match status" value="1"/>
</dbReference>
<dbReference type="InterPro" id="IPR013096">
    <property type="entry name" value="Cupin_2"/>
</dbReference>
<dbReference type="Gene3D" id="2.60.120.10">
    <property type="entry name" value="Jelly Rolls"/>
    <property type="match status" value="1"/>
</dbReference>
<protein>
    <submittedName>
        <fullName evidence="2">Cupin domain protein</fullName>
    </submittedName>
</protein>
<name>A0A7M4DEL4_9MICO</name>
<dbReference type="PANTHER" id="PTHR36440">
    <property type="entry name" value="PUTATIVE (AFU_ORTHOLOGUE AFUA_8G07350)-RELATED"/>
    <property type="match status" value="1"/>
</dbReference>
<dbReference type="InterPro" id="IPR014710">
    <property type="entry name" value="RmlC-like_jellyroll"/>
</dbReference>
<organism evidence="2 3">
    <name type="scientific">Occultella aeris</name>
    <dbReference type="NCBI Taxonomy" id="2761496"/>
    <lineage>
        <taxon>Bacteria</taxon>
        <taxon>Bacillati</taxon>
        <taxon>Actinomycetota</taxon>
        <taxon>Actinomycetes</taxon>
        <taxon>Micrococcales</taxon>
        <taxon>Ruaniaceae</taxon>
        <taxon>Occultella</taxon>
    </lineage>
</organism>
<accession>A0A7M4DEL4</accession>
<keyword evidence="3" id="KW-1185">Reference proteome</keyword>
<reference evidence="2 3" key="1">
    <citation type="submission" date="2019-11" db="EMBL/GenBank/DDBJ databases">
        <authorList>
            <person name="Criscuolo A."/>
        </authorList>
    </citation>
    <scope>NUCLEOTIDE SEQUENCE [LARGE SCALE GENOMIC DNA]</scope>
    <source>
        <strain evidence="2">CIP111667</strain>
    </source>
</reference>
<feature type="domain" description="Cupin type-2" evidence="1">
    <location>
        <begin position="30"/>
        <end position="93"/>
    </location>
</feature>
<comment type="caution">
    <text evidence="2">The sequence shown here is derived from an EMBL/GenBank/DDBJ whole genome shotgun (WGS) entry which is preliminary data.</text>
</comment>
<dbReference type="EMBL" id="CACRYJ010000008">
    <property type="protein sequence ID" value="VZO35357.1"/>
    <property type="molecule type" value="Genomic_DNA"/>
</dbReference>
<dbReference type="Pfam" id="PF07883">
    <property type="entry name" value="Cupin_2"/>
    <property type="match status" value="1"/>
</dbReference>
<dbReference type="Proteomes" id="UP000419743">
    <property type="component" value="Unassembled WGS sequence"/>
</dbReference>
<proteinExistence type="predicted"/>
<dbReference type="PANTHER" id="PTHR36440:SF1">
    <property type="entry name" value="PUTATIVE (AFU_ORTHOLOGUE AFUA_8G07350)-RELATED"/>
    <property type="match status" value="1"/>
</dbReference>
<dbReference type="AlphaFoldDB" id="A0A7M4DEL4"/>
<dbReference type="CDD" id="cd02208">
    <property type="entry name" value="cupin_RmlC-like"/>
    <property type="match status" value="1"/>
</dbReference>